<dbReference type="AlphaFoldDB" id="A0AAW9K2B3"/>
<feature type="domain" description="MucBP" evidence="3">
    <location>
        <begin position="443"/>
        <end position="504"/>
    </location>
</feature>
<accession>A0AAW9K2B3</accession>
<dbReference type="InterPro" id="IPR009459">
    <property type="entry name" value="MucBP_dom"/>
</dbReference>
<gene>
    <name evidence="4" type="ORF">RAK27_04295</name>
</gene>
<keyword evidence="2" id="KW-0677">Repeat</keyword>
<dbReference type="Proteomes" id="UP001290462">
    <property type="component" value="Unassembled WGS sequence"/>
</dbReference>
<reference evidence="4" key="1">
    <citation type="submission" date="2023-08" db="EMBL/GenBank/DDBJ databases">
        <title>Genomic characterization of piscicolin 126 produced by Carnobacterium maltaromaticum CM22 strain isolated from salmon (Salmo salar).</title>
        <authorList>
            <person name="Gonzalez-Gragera E."/>
            <person name="Garcia-Lopez J.D."/>
            <person name="Teso-Perez C."/>
            <person name="Gimenez-Hernandez I."/>
            <person name="Peralta-Sanchez J.M."/>
            <person name="Valdivia E."/>
            <person name="Montalban-Lopez M."/>
            <person name="Martin-Platero A.M."/>
            <person name="Banos A."/>
            <person name="Martinez-Bueno M."/>
        </authorList>
    </citation>
    <scope>NUCLEOTIDE SEQUENCE</scope>
    <source>
        <strain evidence="4">CM22</strain>
    </source>
</reference>
<organism evidence="4 5">
    <name type="scientific">Carnobacterium maltaromaticum</name>
    <name type="common">Carnobacterium piscicola</name>
    <dbReference type="NCBI Taxonomy" id="2751"/>
    <lineage>
        <taxon>Bacteria</taxon>
        <taxon>Bacillati</taxon>
        <taxon>Bacillota</taxon>
        <taxon>Bacilli</taxon>
        <taxon>Lactobacillales</taxon>
        <taxon>Carnobacteriaceae</taxon>
        <taxon>Carnobacterium</taxon>
    </lineage>
</organism>
<dbReference type="Pfam" id="PF06458">
    <property type="entry name" value="MucBP"/>
    <property type="match status" value="2"/>
</dbReference>
<dbReference type="Gene3D" id="2.60.40.4270">
    <property type="entry name" value="Listeria-Bacteroides repeat domain"/>
    <property type="match status" value="1"/>
</dbReference>
<evidence type="ECO:0000313" key="4">
    <source>
        <dbReference type="EMBL" id="MDZ5757872.1"/>
    </source>
</evidence>
<dbReference type="GO" id="GO:0030313">
    <property type="term" value="C:cell envelope"/>
    <property type="evidence" value="ECO:0007669"/>
    <property type="project" value="UniProtKB-SubCell"/>
</dbReference>
<dbReference type="Pfam" id="PF18483">
    <property type="entry name" value="Lectin_L-type_dom"/>
    <property type="match status" value="1"/>
</dbReference>
<dbReference type="Gene3D" id="2.60.120.200">
    <property type="match status" value="1"/>
</dbReference>
<dbReference type="Pfam" id="PF09479">
    <property type="entry name" value="Flg_new"/>
    <property type="match status" value="1"/>
</dbReference>
<evidence type="ECO:0000313" key="5">
    <source>
        <dbReference type="Proteomes" id="UP001290462"/>
    </source>
</evidence>
<evidence type="ECO:0000256" key="2">
    <source>
        <dbReference type="ARBA" id="ARBA00022737"/>
    </source>
</evidence>
<dbReference type="InterPro" id="IPR042229">
    <property type="entry name" value="Listeria/Bacterioides_rpt_sf"/>
</dbReference>
<protein>
    <submittedName>
        <fullName evidence="4">MucBP domain-containing protein</fullName>
    </submittedName>
</protein>
<dbReference type="InterPro" id="IPR013378">
    <property type="entry name" value="InlB-like_B-rpt"/>
</dbReference>
<proteinExistence type="predicted"/>
<comment type="caution">
    <text evidence="4">The sequence shown here is derived from an EMBL/GenBank/DDBJ whole genome shotgun (WGS) entry which is preliminary data.</text>
</comment>
<dbReference type="Gene3D" id="3.10.20.320">
    <property type="entry name" value="Putative peptidoglycan bound protein (lpxtg motif)"/>
    <property type="match status" value="2"/>
</dbReference>
<dbReference type="SUPFAM" id="SSF49899">
    <property type="entry name" value="Concanavalin A-like lectins/glucanases"/>
    <property type="match status" value="1"/>
</dbReference>
<name>A0AAW9K2B3_CARML</name>
<evidence type="ECO:0000256" key="1">
    <source>
        <dbReference type="ARBA" id="ARBA00004196"/>
    </source>
</evidence>
<dbReference type="RefSeq" id="WP_322808560.1">
    <property type="nucleotide sequence ID" value="NZ_JAVBVO010000003.1"/>
</dbReference>
<dbReference type="EMBL" id="JAVBVO010000003">
    <property type="protein sequence ID" value="MDZ5757872.1"/>
    <property type="molecule type" value="Genomic_DNA"/>
</dbReference>
<comment type="subcellular location">
    <subcellularLocation>
        <location evidence="1">Cell envelope</location>
    </subcellularLocation>
</comment>
<sequence length="640" mass="70867">MNKGIKLFSIFILLLTGLSPILENIYATSDPEIPLSEKTGGFMVPPPESTVPLEEVFNIMGDSYIDSVFPGTVVITNNSTNQLGALWTEGKIDLSNPFTYKSYIYWGRSQNAPMGSHLGQTGGDGMTITMHNDPRGYQAMGGPGGGLGAYQRPTIPTDVAISNGLSYEIDPYVNVGSGELDNGIEINSENPDLSRHMAFINPEDPIGIDKHMELSSFHSKEFQQDTWNSLTIDWTPDVSGSGEIEIKVNGFSSTLTIQDYNSYFEGDHVHLGFTGSTGGITALQAVVITEIPLFEWRLSFDLNGGSGPIPDYQYIEVGQLADSVIEPEKEGHRFIGWNTQRDGQGANWDFNSTRMPNRDLTLYAQFEEVIEGSPVFVHHEDSEGNQVAPPEEFRGIVGEIFETSPATIEGWRLLQMPEYQTGIFSLESQTITYVYERIEGQAVRVYHVDENDNEVAQHEELTGLWGDSYEAKPAIIPGMNVLAYPENVSGIFSGESQSVTFIYEVSGEIVVEFPEVIEFETTAIQTKEMLIKRTNQDLGVRITDTRIEDFQQNWVLHLSLDEELHIGEHQIPGAMVYSNGDNLVPLNEGTQEVYSKNEPVTGAININWQEDEGLLLLIPGNKALPGKYQGKVLWSLVLGP</sequence>
<evidence type="ECO:0000259" key="3">
    <source>
        <dbReference type="Pfam" id="PF06458"/>
    </source>
</evidence>
<feature type="domain" description="MucBP" evidence="3">
    <location>
        <begin position="374"/>
        <end position="436"/>
    </location>
</feature>
<dbReference type="NCBIfam" id="TIGR02543">
    <property type="entry name" value="List_Bact_rpt"/>
    <property type="match status" value="1"/>
</dbReference>
<dbReference type="InterPro" id="IPR013320">
    <property type="entry name" value="ConA-like_dom_sf"/>
</dbReference>